<dbReference type="RefSeq" id="WP_006823776.1">
    <property type="nucleotide sequence ID" value="NZ_CAFW01000103.1"/>
</dbReference>
<gene>
    <name evidence="1" type="ORF">CCAS_14505</name>
</gene>
<protein>
    <submittedName>
        <fullName evidence="1">Uncharacterized protein</fullName>
    </submittedName>
</protein>
<proteinExistence type="predicted"/>
<comment type="caution">
    <text evidence="1">The sequence shown here is derived from an EMBL/GenBank/DDBJ whole genome shotgun (WGS) entry which is preliminary data.</text>
</comment>
<dbReference type="Proteomes" id="UP000004840">
    <property type="component" value="Unassembled WGS sequence"/>
</dbReference>
<sequence length="243" mass="26859">MSRLENALQPSQTFVTASIEAPGQLGTMLSGAAVSLLPPEDGKAASKEFRLVLLDEDLSIIDTLAVHTSYVAQTSHVSHDGPNTVSITGTETKLVDENDVLSVVLVEHHQQRRIGIKFHAHAPTHKLLRDVLPSLQFLALMKYAKSFLIYPRWAAIPYHEAVDITSLSTEFCTVVKHWYDLADSLNSLQPGTQPSLKFPDLATQQPTWRALMTSNPIHESLISLSGDVKPDGHVIRIRDEVLR</sequence>
<name>G7I1N0_9CORY</name>
<reference evidence="1 2" key="1">
    <citation type="journal article" date="2012" name="J. Bacteriol.">
        <title>Genome Sequence of Corynebacterium casei UCMA 3821, Isolated from a Smear-Ripened Cheese.</title>
        <authorList>
            <person name="Monnet C."/>
            <person name="Loux V."/>
            <person name="Bento P."/>
            <person name="Gibrat J.F."/>
            <person name="Straub C."/>
            <person name="Bonnarme P."/>
            <person name="Landaud S."/>
            <person name="Irlinger F."/>
        </authorList>
    </citation>
    <scope>NUCLEOTIDE SEQUENCE [LARGE SCALE GENOMIC DNA]</scope>
    <source>
        <strain evidence="1 2">UCMA 3821</strain>
    </source>
</reference>
<evidence type="ECO:0000313" key="1">
    <source>
        <dbReference type="EMBL" id="CCE56345.1"/>
    </source>
</evidence>
<organism evidence="1 2">
    <name type="scientific">Corynebacterium casei UCMA 3821</name>
    <dbReference type="NCBI Taxonomy" id="1110505"/>
    <lineage>
        <taxon>Bacteria</taxon>
        <taxon>Bacillati</taxon>
        <taxon>Actinomycetota</taxon>
        <taxon>Actinomycetes</taxon>
        <taxon>Mycobacteriales</taxon>
        <taxon>Corynebacteriaceae</taxon>
        <taxon>Corynebacterium</taxon>
    </lineage>
</organism>
<evidence type="ECO:0000313" key="2">
    <source>
        <dbReference type="Proteomes" id="UP000004840"/>
    </source>
</evidence>
<accession>G7I1N0</accession>
<dbReference type="EMBL" id="CAFW01000103">
    <property type="protein sequence ID" value="CCE56345.1"/>
    <property type="molecule type" value="Genomic_DNA"/>
</dbReference>
<dbReference type="AlphaFoldDB" id="G7I1N0"/>